<name>A0A368UVZ3_MARNT</name>
<proteinExistence type="predicted"/>
<dbReference type="EMBL" id="QNSA01000008">
    <property type="protein sequence ID" value="RBP71951.1"/>
    <property type="molecule type" value="Genomic_DNA"/>
</dbReference>
<dbReference type="GO" id="GO:0016747">
    <property type="term" value="F:acyltransferase activity, transferring groups other than amino-acyl groups"/>
    <property type="evidence" value="ECO:0007669"/>
    <property type="project" value="InterPro"/>
</dbReference>
<dbReference type="Proteomes" id="UP000253065">
    <property type="component" value="Unassembled WGS sequence"/>
</dbReference>
<keyword evidence="5" id="KW-1185">Reference proteome</keyword>
<dbReference type="Gene3D" id="3.40.630.30">
    <property type="match status" value="1"/>
</dbReference>
<dbReference type="EMBL" id="QPJB01000008">
    <property type="protein sequence ID" value="RCW32969.1"/>
    <property type="molecule type" value="Genomic_DNA"/>
</dbReference>
<dbReference type="AlphaFoldDB" id="A0A368UVZ3"/>
<evidence type="ECO:0000313" key="5">
    <source>
        <dbReference type="Proteomes" id="UP000253065"/>
    </source>
</evidence>
<sequence length="348" mass="39386">MSEYRPEHRPQILEFFRDAPFKNDIWNWQYETNPGALACGFSPIVKSDDQGVSGFNGVMPVSIKYGQDVVEGLWSCDFYVAARVRGKGLGKEIKQELLERAPVILSFGVSPTAAIVLEKMGWSKSPEVWSFRRIITASSFKDRAIQCLQSMMKLAFRIPLDLSLNLTFQSELPDAREVNALWQEAAPTYRKIVCRTYDYLNWRYQKHPLASYEFLVARDESGKLQGMLVLREHEGVVRVVDYIGCSDRASMLKSMMKAAVLRYHGARLWLAVTSDPALKRVFLSEGFFLTRSAPRLYVHSHRGLGGVKDASEHGWFVMGGDSDGEFLSAARENWLNVKGGITSRHKSS</sequence>
<feature type="domain" description="N-acetyltransferase" evidence="1">
    <location>
        <begin position="1"/>
        <end position="145"/>
    </location>
</feature>
<accession>A0A368UVZ3</accession>
<protein>
    <recommendedName>
        <fullName evidence="1">N-acetyltransferase domain-containing protein</fullName>
    </recommendedName>
</protein>
<organism evidence="3 4">
    <name type="scientific">Marinobacter nauticus</name>
    <name type="common">Marinobacter hydrocarbonoclasticus</name>
    <name type="synonym">Marinobacter aquaeolei</name>
    <dbReference type="NCBI Taxonomy" id="2743"/>
    <lineage>
        <taxon>Bacteria</taxon>
        <taxon>Pseudomonadati</taxon>
        <taxon>Pseudomonadota</taxon>
        <taxon>Gammaproteobacteria</taxon>
        <taxon>Pseudomonadales</taxon>
        <taxon>Marinobacteraceae</taxon>
        <taxon>Marinobacter</taxon>
    </lineage>
</organism>
<dbReference type="RefSeq" id="WP_113880170.1">
    <property type="nucleotide sequence ID" value="NZ_QNSA01000008.1"/>
</dbReference>
<dbReference type="PROSITE" id="PS51186">
    <property type="entry name" value="GNAT"/>
    <property type="match status" value="1"/>
</dbReference>
<reference evidence="3 4" key="1">
    <citation type="submission" date="2018-07" db="EMBL/GenBank/DDBJ databases">
        <title>Freshwater and sediment microbial communities from various areas in North America, analyzing microbe dynamics in response to fracking.</title>
        <authorList>
            <person name="Lamendella R."/>
        </authorList>
    </citation>
    <scope>NUCLEOTIDE SEQUENCE [LARGE SCALE GENOMIC DNA]</scope>
    <source>
        <strain evidence="3 4">114E</strain>
        <strain evidence="2 5">114E_o</strain>
    </source>
</reference>
<evidence type="ECO:0000313" key="4">
    <source>
        <dbReference type="Proteomes" id="UP000252795"/>
    </source>
</evidence>
<evidence type="ECO:0000313" key="3">
    <source>
        <dbReference type="EMBL" id="RCW32969.1"/>
    </source>
</evidence>
<dbReference type="InterPro" id="IPR016181">
    <property type="entry name" value="Acyl_CoA_acyltransferase"/>
</dbReference>
<dbReference type="Proteomes" id="UP000252795">
    <property type="component" value="Unassembled WGS sequence"/>
</dbReference>
<evidence type="ECO:0000259" key="1">
    <source>
        <dbReference type="PROSITE" id="PS51186"/>
    </source>
</evidence>
<dbReference type="InterPro" id="IPR000182">
    <property type="entry name" value="GNAT_dom"/>
</dbReference>
<evidence type="ECO:0000313" key="2">
    <source>
        <dbReference type="EMBL" id="RBP71951.1"/>
    </source>
</evidence>
<comment type="caution">
    <text evidence="3">The sequence shown here is derived from an EMBL/GenBank/DDBJ whole genome shotgun (WGS) entry which is preliminary data.</text>
</comment>
<dbReference type="SUPFAM" id="SSF55729">
    <property type="entry name" value="Acyl-CoA N-acyltransferases (Nat)"/>
    <property type="match status" value="1"/>
</dbReference>
<gene>
    <name evidence="3" type="ORF">DET51_108196</name>
    <name evidence="2" type="ORF">DET64_108197</name>
</gene>